<comment type="function">
    <text evidence="7">Catalyzes the tRNA-independent activation of glutamate in presence of ATP and the subsequent transfer of glutamate onto a tRNA(Asp). Glutamate is transferred on the 2-amino-5-(4,5-dihydroxy-2-cyclopenten-1-yl) moiety of the queuosine in the wobble position of the QUC anticodon.</text>
</comment>
<dbReference type="InterPro" id="IPR014729">
    <property type="entry name" value="Rossmann-like_a/b/a_fold"/>
</dbReference>
<proteinExistence type="inferred from homology"/>
<keyword evidence="4 7" id="KW-0862">Zinc</keyword>
<feature type="binding site" evidence="7">
    <location>
        <position position="97"/>
    </location>
    <ligand>
        <name>Zn(2+)</name>
        <dbReference type="ChEBI" id="CHEBI:29105"/>
    </ligand>
</feature>
<dbReference type="InterPro" id="IPR020058">
    <property type="entry name" value="Glu/Gln-tRNA-synth_Ib_cat-dom"/>
</dbReference>
<evidence type="ECO:0000313" key="10">
    <source>
        <dbReference type="EMBL" id="MBC3831489.1"/>
    </source>
</evidence>
<dbReference type="NCBIfam" id="NF004314">
    <property type="entry name" value="PRK05710.1-3"/>
    <property type="match status" value="1"/>
</dbReference>
<dbReference type="PANTHER" id="PTHR43311:SF1">
    <property type="entry name" value="GLUTAMYL-Q TRNA(ASP) SYNTHETASE"/>
    <property type="match status" value="1"/>
</dbReference>
<dbReference type="EC" id="6.1.1.-" evidence="7"/>
<feature type="domain" description="Glutamyl/glutaminyl-tRNA synthetase class Ib catalytic" evidence="9">
    <location>
        <begin position="5"/>
        <end position="253"/>
    </location>
</feature>
<dbReference type="PRINTS" id="PR00987">
    <property type="entry name" value="TRNASYNTHGLU"/>
</dbReference>
<feature type="binding site" evidence="7">
    <location>
        <position position="119"/>
    </location>
    <ligand>
        <name>Zn(2+)</name>
        <dbReference type="ChEBI" id="CHEBI:29105"/>
    </ligand>
</feature>
<keyword evidence="11" id="KW-1185">Reference proteome</keyword>
<evidence type="ECO:0000256" key="2">
    <source>
        <dbReference type="ARBA" id="ARBA00022723"/>
    </source>
</evidence>
<gene>
    <name evidence="10" type="primary">gluQRS</name>
    <name evidence="7" type="synonym">gluQ</name>
    <name evidence="10" type="ORF">H8K33_08205</name>
</gene>
<keyword evidence="3 7" id="KW-0547">Nucleotide-binding</keyword>
<dbReference type="EMBL" id="JACOFU010000003">
    <property type="protein sequence ID" value="MBC3831489.1"/>
    <property type="molecule type" value="Genomic_DNA"/>
</dbReference>
<dbReference type="InterPro" id="IPR022380">
    <property type="entry name" value="Glu-Q_tRNA(Asp)_Synthase"/>
</dbReference>
<keyword evidence="6 7" id="KW-0030">Aminoacyl-tRNA synthetase</keyword>
<evidence type="ECO:0000259" key="9">
    <source>
        <dbReference type="Pfam" id="PF00749"/>
    </source>
</evidence>
<protein>
    <recommendedName>
        <fullName evidence="7">Glutamyl-Q tRNA(Asp) synthetase</fullName>
        <shortName evidence="7">Glu-Q-RSs</shortName>
        <ecNumber evidence="7">6.1.1.-</ecNumber>
    </recommendedName>
</protein>
<organism evidence="10 11">
    <name type="scientific">Undibacterium amnicola</name>
    <dbReference type="NCBI Taxonomy" id="1834038"/>
    <lineage>
        <taxon>Bacteria</taxon>
        <taxon>Pseudomonadati</taxon>
        <taxon>Pseudomonadota</taxon>
        <taxon>Betaproteobacteria</taxon>
        <taxon>Burkholderiales</taxon>
        <taxon>Oxalobacteraceae</taxon>
        <taxon>Undibacterium</taxon>
    </lineage>
</organism>
<feature type="binding site" evidence="7">
    <location>
        <position position="123"/>
    </location>
    <ligand>
        <name>Zn(2+)</name>
        <dbReference type="ChEBI" id="CHEBI:29105"/>
    </ligand>
</feature>
<evidence type="ECO:0000313" key="11">
    <source>
        <dbReference type="Proteomes" id="UP000643610"/>
    </source>
</evidence>
<dbReference type="SUPFAM" id="SSF52374">
    <property type="entry name" value="Nucleotidylyl transferase"/>
    <property type="match status" value="1"/>
</dbReference>
<evidence type="ECO:0000256" key="4">
    <source>
        <dbReference type="ARBA" id="ARBA00022833"/>
    </source>
</evidence>
<feature type="binding site" evidence="7">
    <location>
        <position position="99"/>
    </location>
    <ligand>
        <name>Zn(2+)</name>
        <dbReference type="ChEBI" id="CHEBI:29105"/>
    </ligand>
</feature>
<reference evidence="10 11" key="1">
    <citation type="submission" date="2020-08" db="EMBL/GenBank/DDBJ databases">
        <title>Novel species isolated from subtropical streams in China.</title>
        <authorList>
            <person name="Lu H."/>
        </authorList>
    </citation>
    <scope>NUCLEOTIDE SEQUENCE [LARGE SCALE GENOMIC DNA]</scope>
    <source>
        <strain evidence="10 11">KCTC 52442</strain>
    </source>
</reference>
<dbReference type="InterPro" id="IPR000924">
    <property type="entry name" value="Glu/Gln-tRNA-synth"/>
</dbReference>
<dbReference type="NCBIfam" id="TIGR03838">
    <property type="entry name" value="queuosine_YadB"/>
    <property type="match status" value="1"/>
</dbReference>
<name>A0ABR6XR37_9BURK</name>
<sequence>MSSYRGRFAPSPTGPLHLGSLVAAMASYLDAKAHQGSWLVRIEDVDFDRNVAGADQAILQSLQRCGMHSDEEILWQSQRSALYQSALDQLADHVFACSCSRKEIADSRLRAGLSDSQIYPGTCRAGIANNKAARAYRLRVPDGSAAQIEFVDRLLGPQRQDLSSAVGDFVLKRADGFWAYQLAVVVDDALQGITDVVRGADLLDSSARQIYLQQLLGYPTPRYLHVPVVTNSAGEKLSKQTGAVAFDLGNDDILQDALIPAARFLDLPLTSTPSSVAEFWSVATTLWANKMGIR</sequence>
<keyword evidence="1 7" id="KW-0436">Ligase</keyword>
<keyword evidence="5 7" id="KW-0067">ATP-binding</keyword>
<dbReference type="Pfam" id="PF00749">
    <property type="entry name" value="tRNA-synt_1c"/>
    <property type="match status" value="1"/>
</dbReference>
<dbReference type="PANTHER" id="PTHR43311">
    <property type="entry name" value="GLUTAMATE--TRNA LIGASE"/>
    <property type="match status" value="1"/>
</dbReference>
<dbReference type="InterPro" id="IPR049940">
    <property type="entry name" value="GluQ/Sye"/>
</dbReference>
<dbReference type="Proteomes" id="UP000643610">
    <property type="component" value="Unassembled WGS sequence"/>
</dbReference>
<feature type="short sequence motif" description="'HIGH' region" evidence="7">
    <location>
        <begin position="10"/>
        <end position="20"/>
    </location>
</feature>
<dbReference type="GO" id="GO:0016874">
    <property type="term" value="F:ligase activity"/>
    <property type="evidence" value="ECO:0007669"/>
    <property type="project" value="UniProtKB-KW"/>
</dbReference>
<feature type="binding site" evidence="7">
    <location>
        <position position="180"/>
    </location>
    <ligand>
        <name>L-glutamate</name>
        <dbReference type="ChEBI" id="CHEBI:29985"/>
    </ligand>
</feature>
<feature type="binding site" evidence="7">
    <location>
        <begin position="7"/>
        <end position="11"/>
    </location>
    <ligand>
        <name>L-glutamate</name>
        <dbReference type="ChEBI" id="CHEBI:29985"/>
    </ligand>
</feature>
<feature type="binding site" evidence="7">
    <location>
        <position position="198"/>
    </location>
    <ligand>
        <name>L-glutamate</name>
        <dbReference type="ChEBI" id="CHEBI:29985"/>
    </ligand>
</feature>
<comment type="cofactor">
    <cofactor evidence="7">
        <name>Zn(2+)</name>
        <dbReference type="ChEBI" id="CHEBI:29105"/>
    </cofactor>
    <text evidence="7">Binds 1 zinc ion per subunit.</text>
</comment>
<evidence type="ECO:0000256" key="1">
    <source>
        <dbReference type="ARBA" id="ARBA00022598"/>
    </source>
</evidence>
<evidence type="ECO:0000256" key="6">
    <source>
        <dbReference type="ARBA" id="ARBA00023146"/>
    </source>
</evidence>
<comment type="similarity">
    <text evidence="7">Belongs to the class-I aminoacyl-tRNA synthetase family. GluQ subfamily.</text>
</comment>
<keyword evidence="2 7" id="KW-0479">Metal-binding</keyword>
<keyword evidence="8" id="KW-0648">Protein biosynthesis</keyword>
<evidence type="ECO:0000256" key="3">
    <source>
        <dbReference type="ARBA" id="ARBA00022741"/>
    </source>
</evidence>
<comment type="caution">
    <text evidence="10">The sequence shown here is derived from an EMBL/GenBank/DDBJ whole genome shotgun (WGS) entry which is preliminary data.</text>
</comment>
<feature type="binding site" evidence="7">
    <location>
        <position position="239"/>
    </location>
    <ligand>
        <name>ATP</name>
        <dbReference type="ChEBI" id="CHEBI:30616"/>
    </ligand>
</feature>
<dbReference type="HAMAP" id="MF_01428">
    <property type="entry name" value="Glu_Q_tRNA_synth"/>
    <property type="match status" value="1"/>
</dbReference>
<accession>A0ABR6XR37</accession>
<evidence type="ECO:0000256" key="7">
    <source>
        <dbReference type="HAMAP-Rule" id="MF_01428"/>
    </source>
</evidence>
<dbReference type="Gene3D" id="3.40.50.620">
    <property type="entry name" value="HUPs"/>
    <property type="match status" value="1"/>
</dbReference>
<feature type="binding site" evidence="7">
    <location>
        <position position="43"/>
    </location>
    <ligand>
        <name>L-glutamate</name>
        <dbReference type="ChEBI" id="CHEBI:29985"/>
    </ligand>
</feature>
<dbReference type="RefSeq" id="WP_186890545.1">
    <property type="nucleotide sequence ID" value="NZ_JACOFU010000003.1"/>
</dbReference>
<dbReference type="NCBIfam" id="NF004313">
    <property type="entry name" value="PRK05710.1-2"/>
    <property type="match status" value="1"/>
</dbReference>
<evidence type="ECO:0000256" key="8">
    <source>
        <dbReference type="RuleBase" id="RU363037"/>
    </source>
</evidence>
<feature type="short sequence motif" description="'KMSKS' region" evidence="7">
    <location>
        <begin position="236"/>
        <end position="240"/>
    </location>
</feature>
<evidence type="ECO:0000256" key="5">
    <source>
        <dbReference type="ARBA" id="ARBA00022840"/>
    </source>
</evidence>